<evidence type="ECO:0000313" key="3">
    <source>
        <dbReference type="Proteomes" id="UP000235392"/>
    </source>
</evidence>
<evidence type="ECO:0000313" key="2">
    <source>
        <dbReference type="EMBL" id="PLW22230.1"/>
    </source>
</evidence>
<sequence>MKKKYRAHASLTANSAESVPFTQDNHGKSLALEDFENICSYLETAQHLTNFFGDGTKTSVGPATMRKTKAFDVFATWMNTLNPYLLLDGRQLQQHMANYKKHQKL</sequence>
<organism evidence="2 3">
    <name type="scientific">Puccinia coronata f. sp. avenae</name>
    <dbReference type="NCBI Taxonomy" id="200324"/>
    <lineage>
        <taxon>Eukaryota</taxon>
        <taxon>Fungi</taxon>
        <taxon>Dikarya</taxon>
        <taxon>Basidiomycota</taxon>
        <taxon>Pucciniomycotina</taxon>
        <taxon>Pucciniomycetes</taxon>
        <taxon>Pucciniales</taxon>
        <taxon>Pucciniaceae</taxon>
        <taxon>Puccinia</taxon>
    </lineage>
</organism>
<comment type="caution">
    <text evidence="2">The sequence shown here is derived from an EMBL/GenBank/DDBJ whole genome shotgun (WGS) entry which is preliminary data.</text>
</comment>
<dbReference type="Proteomes" id="UP000235392">
    <property type="component" value="Unassembled WGS sequence"/>
</dbReference>
<reference evidence="2 3" key="1">
    <citation type="submission" date="2017-11" db="EMBL/GenBank/DDBJ databases">
        <title>De novo assembly and phasing of dikaryotic genomes from two isolates of Puccinia coronata f. sp. avenae, the causal agent of oat crown rust.</title>
        <authorList>
            <person name="Miller M.E."/>
            <person name="Zhang Y."/>
            <person name="Omidvar V."/>
            <person name="Sperschneider J."/>
            <person name="Schwessinger B."/>
            <person name="Raley C."/>
            <person name="Palmer J.M."/>
            <person name="Garnica D."/>
            <person name="Upadhyaya N."/>
            <person name="Rathjen J."/>
            <person name="Taylor J.M."/>
            <person name="Park R.F."/>
            <person name="Dodds P.N."/>
            <person name="Hirsch C.D."/>
            <person name="Kianian S.F."/>
            <person name="Figueroa M."/>
        </authorList>
    </citation>
    <scope>NUCLEOTIDE SEQUENCE [LARGE SCALE GENOMIC DNA]</scope>
    <source>
        <strain evidence="2">12SD80</strain>
    </source>
</reference>
<protein>
    <submittedName>
        <fullName evidence="2">Uncharacterized protein</fullName>
    </submittedName>
</protein>
<dbReference type="PANTHER" id="PTHR33246:SF51">
    <property type="entry name" value="MYB_SANT-LIKE DOMAIN-CONTAINING PROTEIN"/>
    <property type="match status" value="1"/>
</dbReference>
<feature type="region of interest" description="Disordered" evidence="1">
    <location>
        <begin position="1"/>
        <end position="23"/>
    </location>
</feature>
<dbReference type="EMBL" id="PGCI01000671">
    <property type="protein sequence ID" value="PLW22230.1"/>
    <property type="molecule type" value="Genomic_DNA"/>
</dbReference>
<evidence type="ECO:0000256" key="1">
    <source>
        <dbReference type="SAM" id="MobiDB-lite"/>
    </source>
</evidence>
<accession>A0A2N5T9V9</accession>
<gene>
    <name evidence="2" type="ORF">PCASD_17250</name>
</gene>
<name>A0A2N5T9V9_9BASI</name>
<feature type="compositionally biased region" description="Polar residues" evidence="1">
    <location>
        <begin position="11"/>
        <end position="23"/>
    </location>
</feature>
<dbReference type="PANTHER" id="PTHR33246">
    <property type="entry name" value="CCHC-TYPE DOMAIN-CONTAINING PROTEIN"/>
    <property type="match status" value="1"/>
</dbReference>
<proteinExistence type="predicted"/>
<dbReference type="AlphaFoldDB" id="A0A2N5T9V9"/>